<evidence type="ECO:0000256" key="1">
    <source>
        <dbReference type="ARBA" id="ARBA00004141"/>
    </source>
</evidence>
<evidence type="ECO:0000256" key="3">
    <source>
        <dbReference type="ARBA" id="ARBA00022553"/>
    </source>
</evidence>
<dbReference type="RefSeq" id="WP_317744627.1">
    <property type="nucleotide sequence ID" value="NZ_JAWLUP010000069.1"/>
</dbReference>
<feature type="transmembrane region" description="Helical" evidence="9">
    <location>
        <begin position="606"/>
        <end position="628"/>
    </location>
</feature>
<dbReference type="Proteomes" id="UP001185863">
    <property type="component" value="Unassembled WGS sequence"/>
</dbReference>
<proteinExistence type="predicted"/>
<dbReference type="SMART" id="SM00240">
    <property type="entry name" value="FHA"/>
    <property type="match status" value="2"/>
</dbReference>
<accession>A0AAE4V1F0</accession>
<dbReference type="InterPro" id="IPR003439">
    <property type="entry name" value="ABC_transporter-like_ATP-bd"/>
</dbReference>
<dbReference type="Pfam" id="PF00498">
    <property type="entry name" value="FHA"/>
    <property type="match status" value="2"/>
</dbReference>
<dbReference type="Gene3D" id="3.40.50.300">
    <property type="entry name" value="P-loop containing nucleotide triphosphate hydrolases"/>
    <property type="match status" value="1"/>
</dbReference>
<dbReference type="PROSITE" id="PS50893">
    <property type="entry name" value="ABC_TRANSPORTER_2"/>
    <property type="match status" value="1"/>
</dbReference>
<dbReference type="PANTHER" id="PTHR48041">
    <property type="entry name" value="ABC TRANSPORTER G FAMILY MEMBER 28"/>
    <property type="match status" value="1"/>
</dbReference>
<feature type="domain" description="FHA" evidence="10">
    <location>
        <begin position="146"/>
        <end position="195"/>
    </location>
</feature>
<sequence>MDDAADTGSPRVVVETEHARVSYDAGKTVRIGRDPQMEVTVIDPAVSREHARLSWDDGWQLVDAGSKNGFFVDGKRRDRLRVSDPVTVRLGNASDGPVVRIFVEDPEATQQAVGPRWNESTVEVGAPRDDAVPTRPQDQLVPAGSVTVGRAPDSDLVVRDVLASRRHAVLHTRKSGLEIEDLGSVNGTFVGGARVTRARLNDGDVVTIGNTDFSVEGDRLVPRRTTAPAVSGLHVHGVGLTIEGGRRLLEEVDLIAGRGTLTAVIGPSGAGKTTMATILSGSLTPTEGVVDFEGRSVHANYQVLRSRIGLVPQDDVVHRQLTIRQALGYAAELRLPPDTTRADREDVIASVLAELQLTEHADTRVDHLSGGQRKRASVALELLTGPSLLILDEPTSGLDPALDRQIMGTLRRLADSGRVVVIVTHSLSYLEMCDQVLLLAPGGKTAYVGPPDEIGSMLGSSDWADVFARVAAEPDKVFAEYRARRTSVEVGPPPPPGPLGSPAHTSRWRQWSTVSRRQIRLIRADRGYLIFLSFLPFVLGGLSVLVPGDTGFGPAPPESSELNQILVVLILGATFMGCSLTIRDLVGERLIYHRERAAGLLPSAYLTAKIVVFCAAGVVQSVVMVTVVFVGKGLPGPGTVIPSGALELIVDIAVTTCACVVLGMALSSVARSNEQVMPMLVIAIMVQLVMCGGMITITGRAVLDQLSWLFPSRWGFAAAASTADLRTNSPGTEDDPLWQHVPSWWLFSIGMLVVIGVVLAVVAYSRLRLRRPRRRAPEVPATG</sequence>
<dbReference type="FunFam" id="3.40.50.300:FF:000474">
    <property type="entry name" value="Putative ABC transporter ATP-binding subunit"/>
    <property type="match status" value="1"/>
</dbReference>
<organism evidence="12 13">
    <name type="scientific">Rhodococcus oxybenzonivorans</name>
    <dbReference type="NCBI Taxonomy" id="1990687"/>
    <lineage>
        <taxon>Bacteria</taxon>
        <taxon>Bacillati</taxon>
        <taxon>Actinomycetota</taxon>
        <taxon>Actinomycetes</taxon>
        <taxon>Mycobacteriales</taxon>
        <taxon>Nocardiaceae</taxon>
        <taxon>Rhodococcus</taxon>
    </lineage>
</organism>
<dbReference type="Gene3D" id="2.60.200.20">
    <property type="match status" value="2"/>
</dbReference>
<protein>
    <submittedName>
        <fullName evidence="12">FHA domain-containing protein</fullName>
    </submittedName>
</protein>
<dbReference type="Pfam" id="PF00005">
    <property type="entry name" value="ABC_tran"/>
    <property type="match status" value="1"/>
</dbReference>
<evidence type="ECO:0000313" key="13">
    <source>
        <dbReference type="Proteomes" id="UP001185863"/>
    </source>
</evidence>
<comment type="caution">
    <text evidence="12">The sequence shown here is derived from an EMBL/GenBank/DDBJ whole genome shotgun (WGS) entry which is preliminary data.</text>
</comment>
<evidence type="ECO:0000256" key="8">
    <source>
        <dbReference type="ARBA" id="ARBA00023136"/>
    </source>
</evidence>
<keyword evidence="2" id="KW-0813">Transport</keyword>
<evidence type="ECO:0000259" key="10">
    <source>
        <dbReference type="PROSITE" id="PS50006"/>
    </source>
</evidence>
<reference evidence="12" key="1">
    <citation type="submission" date="2023-10" db="EMBL/GenBank/DDBJ databases">
        <title>Development of a sustainable strategy for remediation of hydrocarbon-contaminated territories based on the waste exchange concept.</title>
        <authorList>
            <person name="Krivoruchko A."/>
        </authorList>
    </citation>
    <scope>NUCLEOTIDE SEQUENCE</scope>
    <source>
        <strain evidence="12">IEGM 68</strain>
    </source>
</reference>
<feature type="domain" description="ABC transporter" evidence="11">
    <location>
        <begin position="233"/>
        <end position="466"/>
    </location>
</feature>
<evidence type="ECO:0000259" key="11">
    <source>
        <dbReference type="PROSITE" id="PS50893"/>
    </source>
</evidence>
<keyword evidence="8 9" id="KW-0472">Membrane</keyword>
<dbReference type="InterPro" id="IPR000253">
    <property type="entry name" value="FHA_dom"/>
</dbReference>
<dbReference type="InterPro" id="IPR017871">
    <property type="entry name" value="ABC_transporter-like_CS"/>
</dbReference>
<keyword evidence="3" id="KW-0597">Phosphoprotein</keyword>
<keyword evidence="4 9" id="KW-0812">Transmembrane</keyword>
<evidence type="ECO:0000256" key="6">
    <source>
        <dbReference type="ARBA" id="ARBA00022840"/>
    </source>
</evidence>
<name>A0AAE4V1F0_9NOCA</name>
<evidence type="ECO:0000313" key="12">
    <source>
        <dbReference type="EMBL" id="MDV7267071.1"/>
    </source>
</evidence>
<dbReference type="SUPFAM" id="SSF52540">
    <property type="entry name" value="P-loop containing nucleoside triphosphate hydrolases"/>
    <property type="match status" value="1"/>
</dbReference>
<dbReference type="PROSITE" id="PS50006">
    <property type="entry name" value="FHA_DOMAIN"/>
    <property type="match status" value="2"/>
</dbReference>
<comment type="subcellular location">
    <subcellularLocation>
        <location evidence="1">Membrane</location>
        <topology evidence="1">Multi-pass membrane protein</topology>
    </subcellularLocation>
</comment>
<dbReference type="SMART" id="SM00382">
    <property type="entry name" value="AAA"/>
    <property type="match status" value="1"/>
</dbReference>
<dbReference type="GO" id="GO:0016020">
    <property type="term" value="C:membrane"/>
    <property type="evidence" value="ECO:0007669"/>
    <property type="project" value="UniProtKB-SubCell"/>
</dbReference>
<dbReference type="AlphaFoldDB" id="A0AAE4V1F0"/>
<feature type="transmembrane region" description="Helical" evidence="9">
    <location>
        <begin position="679"/>
        <end position="703"/>
    </location>
</feature>
<feature type="transmembrane region" description="Helical" evidence="9">
    <location>
        <begin position="648"/>
        <end position="667"/>
    </location>
</feature>
<dbReference type="SUPFAM" id="SSF49879">
    <property type="entry name" value="SMAD/FHA domain"/>
    <property type="match status" value="2"/>
</dbReference>
<dbReference type="PROSITE" id="PS00211">
    <property type="entry name" value="ABC_TRANSPORTER_1"/>
    <property type="match status" value="1"/>
</dbReference>
<dbReference type="EMBL" id="JAWLUP010000069">
    <property type="protein sequence ID" value="MDV7267071.1"/>
    <property type="molecule type" value="Genomic_DNA"/>
</dbReference>
<dbReference type="InterPro" id="IPR013525">
    <property type="entry name" value="ABC2_TM"/>
</dbReference>
<feature type="transmembrane region" description="Helical" evidence="9">
    <location>
        <begin position="744"/>
        <end position="765"/>
    </location>
</feature>
<dbReference type="Pfam" id="PF01061">
    <property type="entry name" value="ABC2_membrane"/>
    <property type="match status" value="1"/>
</dbReference>
<evidence type="ECO:0000256" key="5">
    <source>
        <dbReference type="ARBA" id="ARBA00022741"/>
    </source>
</evidence>
<dbReference type="InterPro" id="IPR008984">
    <property type="entry name" value="SMAD_FHA_dom_sf"/>
</dbReference>
<dbReference type="GO" id="GO:0016887">
    <property type="term" value="F:ATP hydrolysis activity"/>
    <property type="evidence" value="ECO:0007669"/>
    <property type="project" value="InterPro"/>
</dbReference>
<dbReference type="PANTHER" id="PTHR48041:SF139">
    <property type="entry name" value="PROTEIN SCARLET"/>
    <property type="match status" value="1"/>
</dbReference>
<evidence type="ECO:0000256" key="4">
    <source>
        <dbReference type="ARBA" id="ARBA00022692"/>
    </source>
</evidence>
<keyword evidence="7 9" id="KW-1133">Transmembrane helix</keyword>
<gene>
    <name evidence="12" type="ORF">R4315_21310</name>
</gene>
<feature type="domain" description="FHA" evidence="10">
    <location>
        <begin position="29"/>
        <end position="77"/>
    </location>
</feature>
<evidence type="ECO:0000256" key="7">
    <source>
        <dbReference type="ARBA" id="ARBA00022989"/>
    </source>
</evidence>
<dbReference type="InterPro" id="IPR003593">
    <property type="entry name" value="AAA+_ATPase"/>
</dbReference>
<feature type="transmembrane region" description="Helical" evidence="9">
    <location>
        <begin position="565"/>
        <end position="586"/>
    </location>
</feature>
<evidence type="ECO:0000256" key="9">
    <source>
        <dbReference type="SAM" id="Phobius"/>
    </source>
</evidence>
<feature type="transmembrane region" description="Helical" evidence="9">
    <location>
        <begin position="527"/>
        <end position="545"/>
    </location>
</feature>
<keyword evidence="6" id="KW-0067">ATP-binding</keyword>
<dbReference type="InterPro" id="IPR050352">
    <property type="entry name" value="ABCG_transporters"/>
</dbReference>
<evidence type="ECO:0000256" key="2">
    <source>
        <dbReference type="ARBA" id="ARBA00022448"/>
    </source>
</evidence>
<dbReference type="GO" id="GO:0005524">
    <property type="term" value="F:ATP binding"/>
    <property type="evidence" value="ECO:0007669"/>
    <property type="project" value="UniProtKB-KW"/>
</dbReference>
<keyword evidence="5" id="KW-0547">Nucleotide-binding</keyword>
<dbReference type="GO" id="GO:0140359">
    <property type="term" value="F:ABC-type transporter activity"/>
    <property type="evidence" value="ECO:0007669"/>
    <property type="project" value="InterPro"/>
</dbReference>
<dbReference type="InterPro" id="IPR027417">
    <property type="entry name" value="P-loop_NTPase"/>
</dbReference>